<reference evidence="1" key="1">
    <citation type="journal article" date="2022" name="bioRxiv">
        <title>Sequencing and chromosome-scale assembly of the giantPleurodeles waltlgenome.</title>
        <authorList>
            <person name="Brown T."/>
            <person name="Elewa A."/>
            <person name="Iarovenko S."/>
            <person name="Subramanian E."/>
            <person name="Araus A.J."/>
            <person name="Petzold A."/>
            <person name="Susuki M."/>
            <person name="Suzuki K.-i.T."/>
            <person name="Hayashi T."/>
            <person name="Toyoda A."/>
            <person name="Oliveira C."/>
            <person name="Osipova E."/>
            <person name="Leigh N.D."/>
            <person name="Simon A."/>
            <person name="Yun M.H."/>
        </authorList>
    </citation>
    <scope>NUCLEOTIDE SEQUENCE</scope>
    <source>
        <strain evidence="1">20211129_DDA</strain>
        <tissue evidence="1">Liver</tissue>
    </source>
</reference>
<gene>
    <name evidence="1" type="ORF">NDU88_000199</name>
</gene>
<accession>A0AAV7S7Z3</accession>
<dbReference type="Proteomes" id="UP001066276">
    <property type="component" value="Chromosome 4_2"/>
</dbReference>
<evidence type="ECO:0000313" key="2">
    <source>
        <dbReference type="Proteomes" id="UP001066276"/>
    </source>
</evidence>
<dbReference type="EMBL" id="JANPWB010000008">
    <property type="protein sequence ID" value="KAJ1159694.1"/>
    <property type="molecule type" value="Genomic_DNA"/>
</dbReference>
<keyword evidence="2" id="KW-1185">Reference proteome</keyword>
<dbReference type="AlphaFoldDB" id="A0AAV7S7Z3"/>
<proteinExistence type="predicted"/>
<comment type="caution">
    <text evidence="1">The sequence shown here is derived from an EMBL/GenBank/DDBJ whole genome shotgun (WGS) entry which is preliminary data.</text>
</comment>
<organism evidence="1 2">
    <name type="scientific">Pleurodeles waltl</name>
    <name type="common">Iberian ribbed newt</name>
    <dbReference type="NCBI Taxonomy" id="8319"/>
    <lineage>
        <taxon>Eukaryota</taxon>
        <taxon>Metazoa</taxon>
        <taxon>Chordata</taxon>
        <taxon>Craniata</taxon>
        <taxon>Vertebrata</taxon>
        <taxon>Euteleostomi</taxon>
        <taxon>Amphibia</taxon>
        <taxon>Batrachia</taxon>
        <taxon>Caudata</taxon>
        <taxon>Salamandroidea</taxon>
        <taxon>Salamandridae</taxon>
        <taxon>Pleurodelinae</taxon>
        <taxon>Pleurodeles</taxon>
    </lineage>
</organism>
<evidence type="ECO:0000313" key="1">
    <source>
        <dbReference type="EMBL" id="KAJ1159694.1"/>
    </source>
</evidence>
<protein>
    <submittedName>
        <fullName evidence="1">Uncharacterized protein</fullName>
    </submittedName>
</protein>
<sequence>MLAKRRAANTSASKQRNAKPFHLEVGDLVLAKDILPDSKFQMPFERHPFTITYRHGTNVNALWGSCFLQHCREEEDDASGPGSLNGGRTGLSLAHLSQVTLGGGSYGVPGLQGVSLWGPIYRFACSSARAWVMAEKRSRTEELLEALMLRMDAMDQAIASLKA</sequence>
<name>A0AAV7S7Z3_PLEWA</name>